<evidence type="ECO:0000313" key="3">
    <source>
        <dbReference type="Proteomes" id="UP000291116"/>
    </source>
</evidence>
<evidence type="ECO:0000256" key="1">
    <source>
        <dbReference type="SAM" id="Phobius"/>
    </source>
</evidence>
<proteinExistence type="predicted"/>
<accession>A0A448ZAR4</accession>
<keyword evidence="1" id="KW-0812">Transmembrane</keyword>
<dbReference type="AlphaFoldDB" id="A0A448ZAR4"/>
<keyword evidence="1" id="KW-1133">Transmembrane helix</keyword>
<dbReference type="Proteomes" id="UP000291116">
    <property type="component" value="Unassembled WGS sequence"/>
</dbReference>
<keyword evidence="1" id="KW-0472">Membrane</keyword>
<sequence length="286" mass="31576">MQVGCGMDEIFKSVGTPKNAKQIESKTFCEASMSFVFCDKNCMQPNFWFPFSVSSRFGSLRFHRFPFHATVRTTVCEKSRFFHQFGLQQLDNHVAGIVRLVPIVLVADGILWGFGSAPASEAIVIAVRDRWCQVVRPMAAVVVAIVAAASVFGFVFHFGNTQATADSPARSRTPGGRARRPATVFNHVAATGVWLVFPAAKRRGPLVDAGAGAFGPPPVVFREDKDGRETPLSQAGAQQQVRPVDAFWSGPLQLLFELLFLSLFLFLSLLVFLLLFLFLPLLFQKF</sequence>
<keyword evidence="3" id="KW-1185">Reference proteome</keyword>
<gene>
    <name evidence="2" type="ORF">PSNMU_V1.4_AUG-EV-PASAV3_0059870</name>
</gene>
<protein>
    <submittedName>
        <fullName evidence="2">Uncharacterized protein</fullName>
    </submittedName>
</protein>
<reference evidence="2 3" key="1">
    <citation type="submission" date="2019-01" db="EMBL/GenBank/DDBJ databases">
        <authorList>
            <person name="Ferrante I. M."/>
        </authorList>
    </citation>
    <scope>NUCLEOTIDE SEQUENCE [LARGE SCALE GENOMIC DNA]</scope>
    <source>
        <strain evidence="2 3">B856</strain>
    </source>
</reference>
<name>A0A448ZAR4_9STRA</name>
<dbReference type="EMBL" id="CAACVS010000206">
    <property type="protein sequence ID" value="VEU39143.1"/>
    <property type="molecule type" value="Genomic_DNA"/>
</dbReference>
<evidence type="ECO:0000313" key="2">
    <source>
        <dbReference type="EMBL" id="VEU39143.1"/>
    </source>
</evidence>
<feature type="transmembrane region" description="Helical" evidence="1">
    <location>
        <begin position="138"/>
        <end position="158"/>
    </location>
</feature>
<feature type="transmembrane region" description="Helical" evidence="1">
    <location>
        <begin position="258"/>
        <end position="283"/>
    </location>
</feature>
<organism evidence="2 3">
    <name type="scientific">Pseudo-nitzschia multistriata</name>
    <dbReference type="NCBI Taxonomy" id="183589"/>
    <lineage>
        <taxon>Eukaryota</taxon>
        <taxon>Sar</taxon>
        <taxon>Stramenopiles</taxon>
        <taxon>Ochrophyta</taxon>
        <taxon>Bacillariophyta</taxon>
        <taxon>Bacillariophyceae</taxon>
        <taxon>Bacillariophycidae</taxon>
        <taxon>Bacillariales</taxon>
        <taxon>Bacillariaceae</taxon>
        <taxon>Pseudo-nitzschia</taxon>
    </lineage>
</organism>